<reference evidence="2 3" key="1">
    <citation type="submission" date="2021-01" db="EMBL/GenBank/DDBJ databases">
        <title>Complete genome sequence of Erwinia rhapontici MAFF 311153.</title>
        <authorList>
            <person name="Morohoshi T."/>
            <person name="Someya N."/>
        </authorList>
    </citation>
    <scope>NUCLEOTIDE SEQUENCE [LARGE SCALE GENOMIC DNA]</scope>
    <source>
        <strain evidence="2 3">MAFF 311153</strain>
    </source>
</reference>
<dbReference type="GeneID" id="99868033"/>
<organism evidence="2 3">
    <name type="scientific">Erwinia rhapontici</name>
    <name type="common">Pectobacterium rhapontici</name>
    <dbReference type="NCBI Taxonomy" id="55212"/>
    <lineage>
        <taxon>Bacteria</taxon>
        <taxon>Pseudomonadati</taxon>
        <taxon>Pseudomonadota</taxon>
        <taxon>Gammaproteobacteria</taxon>
        <taxon>Enterobacterales</taxon>
        <taxon>Erwiniaceae</taxon>
        <taxon>Erwinia</taxon>
    </lineage>
</organism>
<sequence length="136" mass="14833">MKAVVLTLFATLALGALFGCNNRQNAQQPSPLEPMQQSYSGLLPCGPACQDSESSLFLAADGSYVLEQRAGGESTLRSAQYGKWARTADTLTLVAMNGEKQRFRPTENGLDVISWRSVAMNSQHPYHLTANNRKVL</sequence>
<proteinExistence type="predicted"/>
<keyword evidence="3" id="KW-1185">Reference proteome</keyword>
<evidence type="ECO:0000256" key="1">
    <source>
        <dbReference type="SAM" id="SignalP"/>
    </source>
</evidence>
<evidence type="ECO:0000313" key="3">
    <source>
        <dbReference type="Proteomes" id="UP000677515"/>
    </source>
</evidence>
<gene>
    <name evidence="2" type="ORF">ERHA53_37180</name>
</gene>
<evidence type="ECO:0008006" key="4">
    <source>
        <dbReference type="Google" id="ProtNLM"/>
    </source>
</evidence>
<protein>
    <recommendedName>
        <fullName evidence="4">NlpE-like protein</fullName>
    </recommendedName>
</protein>
<feature type="signal peptide" evidence="1">
    <location>
        <begin position="1"/>
        <end position="26"/>
    </location>
</feature>
<name>A0ABN6DSM0_ERWRD</name>
<dbReference type="InterPro" id="IPR043176">
    <property type="entry name" value="NlpE_N_sf"/>
</dbReference>
<dbReference type="Gene3D" id="2.40.128.300">
    <property type="match status" value="1"/>
</dbReference>
<dbReference type="EMBL" id="AP024329">
    <property type="protein sequence ID" value="BCQ36375.1"/>
    <property type="molecule type" value="Genomic_DNA"/>
</dbReference>
<dbReference type="Pfam" id="PF04170">
    <property type="entry name" value="NlpE"/>
    <property type="match status" value="1"/>
</dbReference>
<dbReference type="RefSeq" id="WP_133842173.1">
    <property type="nucleotide sequence ID" value="NZ_AP024329.1"/>
</dbReference>
<dbReference type="InterPro" id="IPR007298">
    <property type="entry name" value="Cu-R_lipoprotein_NlpE"/>
</dbReference>
<dbReference type="Proteomes" id="UP000677515">
    <property type="component" value="Chromosome"/>
</dbReference>
<keyword evidence="1" id="KW-0732">Signal</keyword>
<dbReference type="PROSITE" id="PS51257">
    <property type="entry name" value="PROKAR_LIPOPROTEIN"/>
    <property type="match status" value="1"/>
</dbReference>
<feature type="chain" id="PRO_5046294416" description="NlpE-like protein" evidence="1">
    <location>
        <begin position="27"/>
        <end position="136"/>
    </location>
</feature>
<evidence type="ECO:0000313" key="2">
    <source>
        <dbReference type="EMBL" id="BCQ36375.1"/>
    </source>
</evidence>
<accession>A0ABN6DSM0</accession>